<feature type="compositionally biased region" description="Basic and acidic residues" evidence="1">
    <location>
        <begin position="423"/>
        <end position="444"/>
    </location>
</feature>
<feature type="compositionally biased region" description="Polar residues" evidence="1">
    <location>
        <begin position="578"/>
        <end position="587"/>
    </location>
</feature>
<feature type="compositionally biased region" description="Pro residues" evidence="1">
    <location>
        <begin position="142"/>
        <end position="151"/>
    </location>
</feature>
<evidence type="ECO:0000256" key="1">
    <source>
        <dbReference type="SAM" id="MobiDB-lite"/>
    </source>
</evidence>
<feature type="domain" description="SPOR" evidence="2">
    <location>
        <begin position="642"/>
        <end position="727"/>
    </location>
</feature>
<dbReference type="SUPFAM" id="SSF110997">
    <property type="entry name" value="Sporulation related repeat"/>
    <property type="match status" value="1"/>
</dbReference>
<feature type="compositionally biased region" description="Low complexity" evidence="1">
    <location>
        <begin position="266"/>
        <end position="293"/>
    </location>
</feature>
<feature type="region of interest" description="Disordered" evidence="1">
    <location>
        <begin position="388"/>
        <end position="638"/>
    </location>
</feature>
<feature type="region of interest" description="Disordered" evidence="1">
    <location>
        <begin position="1"/>
        <end position="223"/>
    </location>
</feature>
<feature type="compositionally biased region" description="Basic and acidic residues" evidence="1">
    <location>
        <begin position="39"/>
        <end position="57"/>
    </location>
</feature>
<proteinExistence type="predicted"/>
<dbReference type="InterPro" id="IPR007730">
    <property type="entry name" value="SPOR-like_dom"/>
</dbReference>
<dbReference type="Proteomes" id="UP001378188">
    <property type="component" value="Unassembled WGS sequence"/>
</dbReference>
<organism evidence="3 4">
    <name type="scientific">Microbaculum marinum</name>
    <dbReference type="NCBI Taxonomy" id="1764581"/>
    <lineage>
        <taxon>Bacteria</taxon>
        <taxon>Pseudomonadati</taxon>
        <taxon>Pseudomonadota</taxon>
        <taxon>Alphaproteobacteria</taxon>
        <taxon>Hyphomicrobiales</taxon>
        <taxon>Tepidamorphaceae</taxon>
        <taxon>Microbaculum</taxon>
    </lineage>
</organism>
<dbReference type="EMBL" id="JAZHOF010000007">
    <property type="protein sequence ID" value="MEJ8573314.1"/>
    <property type="molecule type" value="Genomic_DNA"/>
</dbReference>
<feature type="compositionally biased region" description="Basic and acidic residues" evidence="1">
    <location>
        <begin position="332"/>
        <end position="342"/>
    </location>
</feature>
<feature type="region of interest" description="Disordered" evidence="1">
    <location>
        <begin position="332"/>
        <end position="359"/>
    </location>
</feature>
<accession>A0AAW9RI19</accession>
<feature type="compositionally biased region" description="Basic and acidic residues" evidence="1">
    <location>
        <begin position="398"/>
        <end position="410"/>
    </location>
</feature>
<feature type="compositionally biased region" description="Low complexity" evidence="1">
    <location>
        <begin position="523"/>
        <end position="542"/>
    </location>
</feature>
<dbReference type="Gene3D" id="3.30.70.1070">
    <property type="entry name" value="Sporulation related repeat"/>
    <property type="match status" value="1"/>
</dbReference>
<dbReference type="PROSITE" id="PS51724">
    <property type="entry name" value="SPOR"/>
    <property type="match status" value="1"/>
</dbReference>
<feature type="compositionally biased region" description="Pro residues" evidence="1">
    <location>
        <begin position="566"/>
        <end position="575"/>
    </location>
</feature>
<name>A0AAW9RI19_9HYPH</name>
<dbReference type="GO" id="GO:0042834">
    <property type="term" value="F:peptidoglycan binding"/>
    <property type="evidence" value="ECO:0007669"/>
    <property type="project" value="InterPro"/>
</dbReference>
<evidence type="ECO:0000313" key="4">
    <source>
        <dbReference type="Proteomes" id="UP001378188"/>
    </source>
</evidence>
<dbReference type="Pfam" id="PF05036">
    <property type="entry name" value="SPOR"/>
    <property type="match status" value="1"/>
</dbReference>
<protein>
    <submittedName>
        <fullName evidence="3">SPOR domain-containing protein</fullName>
    </submittedName>
</protein>
<feature type="compositionally biased region" description="Basic and acidic residues" evidence="1">
    <location>
        <begin position="194"/>
        <end position="203"/>
    </location>
</feature>
<evidence type="ECO:0000313" key="3">
    <source>
        <dbReference type="EMBL" id="MEJ8573314.1"/>
    </source>
</evidence>
<sequence length="727" mass="75670">MSDARYPKRSGPGDYDDLVDAPRDAASGQSGDPLAELARLIDEDPFADFHQRRREPSLAEEQTPARGAVRQPPEEVEPEPYAEAGYDAGASDPQAQAYREDAYAQPPATEDYDALEAPMYREPRAYDPAPEYPAAEDTAPEYPAPEYPAPEYPAAYDRPEEDYPPQDAAPEEPSASEEPSTYETPRYEPAAYRVAEDEPRIDEQSSFAAPVRDPQIYRDPGAYPADEAYDAAEGYDTDIAEGVGSDRLYADLAAATRRVEPTFERPAPVADAAEPPARYDPAADPDAGLAAGAARDDVTEFDFGDLSGRDTAGSVVDPRGLDEAVYADDIYERTDPVFDDSGHIPPYDGEGPDEQGGRGRGLFIVAGLVGLVVIGGAGALAYRGFGGEEATGPAPVIRADKSPSKVKPEPSDAEQAPQQGKLVYDRVSGDGGSEDARLVSREEPVADVGNRQVRVIDPNQGEGNGLRGTADAGDASLDSEDLPKRVRTVVVKPDGTIVGEIQPPKPAQPLQPSQVQPAPLPDDPGAAAPTADTAPAGAAPADSAVPLPTPRPADLAMSQPARSAPTPAPAAPAPAPAQTNQTGNQAAGDNFVPPSAPTSRASGGAPVALQPAPAASGQAAPAQTTPAPAPATQTASAPATTTFPAGSYVVQVAATRDAQDAQSTAASITQNYSGALGGYKPAVERADLGDRGIYYRVGVGPMQSQGAANSLCANLKSAGLDCFVRRN</sequence>
<dbReference type="RefSeq" id="WP_340331008.1">
    <property type="nucleotide sequence ID" value="NZ_JAZHOF010000007.1"/>
</dbReference>
<evidence type="ECO:0000259" key="2">
    <source>
        <dbReference type="PROSITE" id="PS51724"/>
    </source>
</evidence>
<gene>
    <name evidence="3" type="ORF">V3328_17620</name>
</gene>
<dbReference type="AlphaFoldDB" id="A0AAW9RI19"/>
<feature type="compositionally biased region" description="Low complexity" evidence="1">
    <location>
        <begin position="610"/>
        <end position="638"/>
    </location>
</feature>
<dbReference type="InterPro" id="IPR036680">
    <property type="entry name" value="SPOR-like_sf"/>
</dbReference>
<comment type="caution">
    <text evidence="3">The sequence shown here is derived from an EMBL/GenBank/DDBJ whole genome shotgun (WGS) entry which is preliminary data.</text>
</comment>
<feature type="compositionally biased region" description="Low complexity" evidence="1">
    <location>
        <begin position="126"/>
        <end position="141"/>
    </location>
</feature>
<keyword evidence="4" id="KW-1185">Reference proteome</keyword>
<reference evidence="3 4" key="1">
    <citation type="submission" date="2024-02" db="EMBL/GenBank/DDBJ databases">
        <title>Genome analysis and characterization of Microbaculum marinisediminis sp. nov., isolated from marine sediment.</title>
        <authorList>
            <person name="Du Z.-J."/>
            <person name="Ye Y.-Q."/>
            <person name="Zhang Z.-R."/>
            <person name="Yuan S.-M."/>
            <person name="Zhang X.-Y."/>
        </authorList>
    </citation>
    <scope>NUCLEOTIDE SEQUENCE [LARGE SCALE GENOMIC DNA]</scope>
    <source>
        <strain evidence="3 4">SDUM1044001</strain>
    </source>
</reference>
<feature type="region of interest" description="Disordered" evidence="1">
    <location>
        <begin position="263"/>
        <end position="293"/>
    </location>
</feature>